<sequence length="1031" mass="116791">MCLGQNSAHHAVHYLNAQLGALYENSVECVKHTGPGLKPLERVRYDFALAEFAVGAKQRSNVQHVEDTMFHAVFSKPRLEFVCNHEAVLYLKIKEGHLNLDHSKASSTSFLPTRDHNVPLHDLEVAFRMEFTVTGLRSMHSDIGNGAHVIQMLVLNFSTAELASKVVLKKGGRESLVAYMKSYLDYLHHAGHHVLFSLPDFDDNRLDILIDYSLMPHHIRNVDLDILEVWGVSIEKINEHLSARWLEAYLEADALESGEGNASRDAICLSEYRSTWTALGDHSEIQFHIKFGAPRVHAICKREVVLYFKIDELLVYDGHDFKAKPKHTYKDWEIAVVVDLTLETSACGNVKTVKLDLSSMRICEHLCIFTGFDISLKWAVTLKTTIIEFIHDYYSSILEAAKCHIVYHFDIRWTVEHDHHFGHHVSSDDSGSEYDPDVEPHHDTGKAKPWEVVIKKTDTCGFDFVQVISLEAIIEQFRIICETSTKHVHEHTRCMSKWSHGHEFEASFGPLTFRLLSSGKVIVWVHLQEGSFLPLSSADKSKRHKFSNWRLAFEVELKMFDHHEVAKKSTSWLSRFVDSIAWKEHGHGHHDTRLIRHLCLDFGKAEWIYKLSSFDGLCLGNREALDLVKSTAHYLTQHYFPTLTLHGHHILYSIPIWKEGSKPPSTGLTSVGFHVYSKHTYHRDNCRHASTITDTCIVIFGMTNFSPMPATRIEYTTEWIVRLKRGFSHGTICLSRKVFLQDRLLLALAQVNAATTVVPFFPGHEDESLKYAKVFTGLEDGEWELGVTTWGERNTHRKNRGCKWEVIKGSESHYKWDHADKWSYEHEGAHDDKNNGLYTVHCKTNNKLELPTGFHHGSLDIVMSGETSVQLGFKGDHKKWSTHAVAQWRVNLCMTSTPSGMEVNISGVTKPTFDTSQQAESAIKNLINFEHLHALLSVDLSVIAVEMKETFGGVWSHCFPSMGAYALANPVFNSKGDILFELKKYIEPSKVAPPKPKKAATAGKASKPEIIIAAPAPATTRPSVHKKPSCT</sequence>
<dbReference type="OrthoDB" id="5429442at2759"/>
<accession>A0A067P7B6</accession>
<proteinExistence type="predicted"/>
<dbReference type="Proteomes" id="UP000027265">
    <property type="component" value="Unassembled WGS sequence"/>
</dbReference>
<dbReference type="STRING" id="933084.A0A067P7B6"/>
<dbReference type="HOGENOM" id="CLU_005808_0_0_1"/>
<feature type="region of interest" description="Disordered" evidence="1">
    <location>
        <begin position="990"/>
        <end position="1031"/>
    </location>
</feature>
<feature type="compositionally biased region" description="Low complexity" evidence="1">
    <location>
        <begin position="999"/>
        <end position="1018"/>
    </location>
</feature>
<protein>
    <submittedName>
        <fullName evidence="2">Uncharacterized protein</fullName>
    </submittedName>
</protein>
<reference evidence="3" key="1">
    <citation type="journal article" date="2014" name="Proc. Natl. Acad. Sci. U.S.A.">
        <title>Extensive sampling of basidiomycete genomes demonstrates inadequacy of the white-rot/brown-rot paradigm for wood decay fungi.</title>
        <authorList>
            <person name="Riley R."/>
            <person name="Salamov A.A."/>
            <person name="Brown D.W."/>
            <person name="Nagy L.G."/>
            <person name="Floudas D."/>
            <person name="Held B.W."/>
            <person name="Levasseur A."/>
            <person name="Lombard V."/>
            <person name="Morin E."/>
            <person name="Otillar R."/>
            <person name="Lindquist E.A."/>
            <person name="Sun H."/>
            <person name="LaButti K.M."/>
            <person name="Schmutz J."/>
            <person name="Jabbour D."/>
            <person name="Luo H."/>
            <person name="Baker S.E."/>
            <person name="Pisabarro A.G."/>
            <person name="Walton J.D."/>
            <person name="Blanchette R.A."/>
            <person name="Henrissat B."/>
            <person name="Martin F."/>
            <person name="Cullen D."/>
            <person name="Hibbett D.S."/>
            <person name="Grigoriev I.V."/>
        </authorList>
    </citation>
    <scope>NUCLEOTIDE SEQUENCE [LARGE SCALE GENOMIC DNA]</scope>
    <source>
        <strain evidence="3">MUCL 33604</strain>
    </source>
</reference>
<feature type="region of interest" description="Disordered" evidence="1">
    <location>
        <begin position="424"/>
        <end position="443"/>
    </location>
</feature>
<name>A0A067P7B6_9AGAM</name>
<dbReference type="EMBL" id="KL197775">
    <property type="protein sequence ID" value="KDQ49725.1"/>
    <property type="molecule type" value="Genomic_DNA"/>
</dbReference>
<keyword evidence="3" id="KW-1185">Reference proteome</keyword>
<dbReference type="InParanoid" id="A0A067P7B6"/>
<evidence type="ECO:0000256" key="1">
    <source>
        <dbReference type="SAM" id="MobiDB-lite"/>
    </source>
</evidence>
<evidence type="ECO:0000313" key="3">
    <source>
        <dbReference type="Proteomes" id="UP000027265"/>
    </source>
</evidence>
<evidence type="ECO:0000313" key="2">
    <source>
        <dbReference type="EMBL" id="KDQ49725.1"/>
    </source>
</evidence>
<gene>
    <name evidence="2" type="ORF">JAAARDRAFT_142971</name>
</gene>
<dbReference type="AlphaFoldDB" id="A0A067P7B6"/>
<organism evidence="2 3">
    <name type="scientific">Jaapia argillacea MUCL 33604</name>
    <dbReference type="NCBI Taxonomy" id="933084"/>
    <lineage>
        <taxon>Eukaryota</taxon>
        <taxon>Fungi</taxon>
        <taxon>Dikarya</taxon>
        <taxon>Basidiomycota</taxon>
        <taxon>Agaricomycotina</taxon>
        <taxon>Agaricomycetes</taxon>
        <taxon>Agaricomycetidae</taxon>
        <taxon>Jaapiales</taxon>
        <taxon>Jaapiaceae</taxon>
        <taxon>Jaapia</taxon>
    </lineage>
</organism>